<proteinExistence type="predicted"/>
<keyword evidence="1" id="KW-0812">Transmembrane</keyword>
<sequence>MCVSLGIIGMPPGLISMLLCICSLSMSLTCKSLGSVRTSIPKSCERCTGAWYRCTVGVVSLYFMSVSFCFLGLPRRFFGLSSCLPSLPLGYQRL</sequence>
<accession>A0AAV6UK39</accession>
<keyword evidence="1" id="KW-1133">Transmembrane helix</keyword>
<protein>
    <submittedName>
        <fullName evidence="2">Uncharacterized protein</fullName>
    </submittedName>
</protein>
<feature type="transmembrane region" description="Helical" evidence="1">
    <location>
        <begin position="6"/>
        <end position="29"/>
    </location>
</feature>
<dbReference type="Proteomes" id="UP000827092">
    <property type="component" value="Unassembled WGS sequence"/>
</dbReference>
<dbReference type="EMBL" id="JAFNEN010000386">
    <property type="protein sequence ID" value="KAG8184119.1"/>
    <property type="molecule type" value="Genomic_DNA"/>
</dbReference>
<name>A0AAV6UK39_9ARAC</name>
<keyword evidence="3" id="KW-1185">Reference proteome</keyword>
<dbReference type="AlphaFoldDB" id="A0AAV6UK39"/>
<keyword evidence="1" id="KW-0472">Membrane</keyword>
<feature type="transmembrane region" description="Helical" evidence="1">
    <location>
        <begin position="50"/>
        <end position="73"/>
    </location>
</feature>
<organism evidence="2 3">
    <name type="scientific">Oedothorax gibbosus</name>
    <dbReference type="NCBI Taxonomy" id="931172"/>
    <lineage>
        <taxon>Eukaryota</taxon>
        <taxon>Metazoa</taxon>
        <taxon>Ecdysozoa</taxon>
        <taxon>Arthropoda</taxon>
        <taxon>Chelicerata</taxon>
        <taxon>Arachnida</taxon>
        <taxon>Araneae</taxon>
        <taxon>Araneomorphae</taxon>
        <taxon>Entelegynae</taxon>
        <taxon>Araneoidea</taxon>
        <taxon>Linyphiidae</taxon>
        <taxon>Erigoninae</taxon>
        <taxon>Oedothorax</taxon>
    </lineage>
</organism>
<evidence type="ECO:0000256" key="1">
    <source>
        <dbReference type="SAM" id="Phobius"/>
    </source>
</evidence>
<gene>
    <name evidence="2" type="ORF">JTE90_008904</name>
</gene>
<reference evidence="2 3" key="1">
    <citation type="journal article" date="2022" name="Nat. Ecol. Evol.">
        <title>A masculinizing supergene underlies an exaggerated male reproductive morph in a spider.</title>
        <authorList>
            <person name="Hendrickx F."/>
            <person name="De Corte Z."/>
            <person name="Sonet G."/>
            <person name="Van Belleghem S.M."/>
            <person name="Kostlbacher S."/>
            <person name="Vangestel C."/>
        </authorList>
    </citation>
    <scope>NUCLEOTIDE SEQUENCE [LARGE SCALE GENOMIC DNA]</scope>
    <source>
        <strain evidence="2">W744_W776</strain>
    </source>
</reference>
<comment type="caution">
    <text evidence="2">The sequence shown here is derived from an EMBL/GenBank/DDBJ whole genome shotgun (WGS) entry which is preliminary data.</text>
</comment>
<evidence type="ECO:0000313" key="3">
    <source>
        <dbReference type="Proteomes" id="UP000827092"/>
    </source>
</evidence>
<evidence type="ECO:0000313" key="2">
    <source>
        <dbReference type="EMBL" id="KAG8184119.1"/>
    </source>
</evidence>